<evidence type="ECO:0000256" key="10">
    <source>
        <dbReference type="RuleBase" id="RU000384"/>
    </source>
</evidence>
<comment type="similarity">
    <text evidence="1 9 10">Belongs to the glutamine synthetase family.</text>
</comment>
<evidence type="ECO:0000256" key="11">
    <source>
        <dbReference type="RuleBase" id="RU004356"/>
    </source>
</evidence>
<dbReference type="InterPro" id="IPR027302">
    <property type="entry name" value="Gln_synth_N_conserv_site"/>
</dbReference>
<dbReference type="SUPFAM" id="SSF55931">
    <property type="entry name" value="Glutamine synthetase/guanido kinase"/>
    <property type="match status" value="1"/>
</dbReference>
<protein>
    <recommendedName>
        <fullName evidence="4 11">Glutamine synthetase</fullName>
        <ecNumber evidence="3 11">6.3.1.2</ecNumber>
    </recommendedName>
</protein>
<comment type="catalytic activity">
    <reaction evidence="8 11">
        <text>L-glutamate + NH4(+) + ATP = L-glutamine + ADP + phosphate + H(+)</text>
        <dbReference type="Rhea" id="RHEA:16169"/>
        <dbReference type="ChEBI" id="CHEBI:15378"/>
        <dbReference type="ChEBI" id="CHEBI:28938"/>
        <dbReference type="ChEBI" id="CHEBI:29985"/>
        <dbReference type="ChEBI" id="CHEBI:30616"/>
        <dbReference type="ChEBI" id="CHEBI:43474"/>
        <dbReference type="ChEBI" id="CHEBI:58359"/>
        <dbReference type="ChEBI" id="CHEBI:456216"/>
        <dbReference type="EC" id="6.3.1.2"/>
    </reaction>
</comment>
<dbReference type="Pfam" id="PF03951">
    <property type="entry name" value="Gln-synt_N"/>
    <property type="match status" value="1"/>
</dbReference>
<accession>A0ABQ9RSX6</accession>
<dbReference type="PANTHER" id="PTHR20852:SF57">
    <property type="entry name" value="GLUTAMINE SYNTHETASE 2 CYTOPLASMIC"/>
    <property type="match status" value="1"/>
</dbReference>
<evidence type="ECO:0000313" key="14">
    <source>
        <dbReference type="EMBL" id="KAK1512107.1"/>
    </source>
</evidence>
<gene>
    <name evidence="14" type="ORF">CTAM01_01037</name>
</gene>
<keyword evidence="7 11" id="KW-0067">ATP-binding</keyword>
<dbReference type="Proteomes" id="UP001227543">
    <property type="component" value="Unassembled WGS sequence"/>
</dbReference>
<evidence type="ECO:0000313" key="15">
    <source>
        <dbReference type="Proteomes" id="UP001227543"/>
    </source>
</evidence>
<dbReference type="PROSITE" id="PS00181">
    <property type="entry name" value="GLNA_ATP"/>
    <property type="match status" value="1"/>
</dbReference>
<dbReference type="PROSITE" id="PS00180">
    <property type="entry name" value="GLNA_1"/>
    <property type="match status" value="1"/>
</dbReference>
<dbReference type="InterPro" id="IPR050292">
    <property type="entry name" value="Glutamine_Synthetase"/>
</dbReference>
<dbReference type="Gene3D" id="3.30.590.10">
    <property type="entry name" value="Glutamine synthetase/guanido kinase, catalytic domain"/>
    <property type="match status" value="1"/>
</dbReference>
<dbReference type="SMART" id="SM01230">
    <property type="entry name" value="Gln-synt_C"/>
    <property type="match status" value="1"/>
</dbReference>
<evidence type="ECO:0000256" key="4">
    <source>
        <dbReference type="ARBA" id="ARBA00021364"/>
    </source>
</evidence>
<comment type="caution">
    <text evidence="14">The sequence shown here is derived from an EMBL/GenBank/DDBJ whole genome shotgun (WGS) entry which is preliminary data.</text>
</comment>
<name>A0ABQ9RSX6_9PEZI</name>
<dbReference type="InterPro" id="IPR014746">
    <property type="entry name" value="Gln_synth/guanido_kin_cat_dom"/>
</dbReference>
<feature type="domain" description="GS beta-grasp" evidence="12">
    <location>
        <begin position="127"/>
        <end position="222"/>
    </location>
</feature>
<evidence type="ECO:0000256" key="9">
    <source>
        <dbReference type="PROSITE-ProRule" id="PRU01330"/>
    </source>
</evidence>
<evidence type="ECO:0000256" key="2">
    <source>
        <dbReference type="ARBA" id="ARBA00011823"/>
    </source>
</evidence>
<dbReference type="PROSITE" id="PS51986">
    <property type="entry name" value="GS_BETA_GRASP"/>
    <property type="match status" value="1"/>
</dbReference>
<dbReference type="InterPro" id="IPR008147">
    <property type="entry name" value="Gln_synt_N"/>
</dbReference>
<dbReference type="RefSeq" id="XP_060388543.1">
    <property type="nucleotide sequence ID" value="XM_060517081.1"/>
</dbReference>
<evidence type="ECO:0000259" key="13">
    <source>
        <dbReference type="PROSITE" id="PS51987"/>
    </source>
</evidence>
<dbReference type="Pfam" id="PF00120">
    <property type="entry name" value="Gln-synt_C"/>
    <property type="match status" value="1"/>
</dbReference>
<keyword evidence="15" id="KW-1185">Reference proteome</keyword>
<dbReference type="Gene3D" id="3.10.20.70">
    <property type="entry name" value="Glutamine synthetase, N-terminal domain"/>
    <property type="match status" value="2"/>
</dbReference>
<evidence type="ECO:0000256" key="6">
    <source>
        <dbReference type="ARBA" id="ARBA00022741"/>
    </source>
</evidence>
<evidence type="ECO:0000256" key="7">
    <source>
        <dbReference type="ARBA" id="ARBA00022840"/>
    </source>
</evidence>
<dbReference type="EC" id="6.3.1.2" evidence="3 11"/>
<evidence type="ECO:0000256" key="3">
    <source>
        <dbReference type="ARBA" id="ARBA00012937"/>
    </source>
</evidence>
<dbReference type="GeneID" id="85401319"/>
<dbReference type="SUPFAM" id="SSF54368">
    <property type="entry name" value="Glutamine synthetase, N-terminal domain"/>
    <property type="match status" value="1"/>
</dbReference>
<evidence type="ECO:0000256" key="1">
    <source>
        <dbReference type="ARBA" id="ARBA00009897"/>
    </source>
</evidence>
<sequence length="476" mass="52062">MATEAAFTSRPETLAKYLKLDQKGSIMAEYIWIDADGETRSKSRFEMAHAFTLTSVSTVASTEKLGQRVVLLWIHPLRDVSDFRLGIAGKKLWAGEQAAADAAATCTGAWRGSKHTPPAPPVRISGGGCCRVERRSSGIGGLASCCRIISPLPLLPVGASSTLKEKEYTPEDLPMWNFDGSSTNQAPGDNSDVYLKPVAVFPDPFRGSPNILVLSECWNADGTPNKYNYRHECAKLMEAHAAHEPWFGLEQEYTLLDLSNRPFGWPANGFPAPQGPYYCGVGAGKVVQRDIVDAHYKACLYSGVKISGTNAEVMPAQWEFQVGPCTGIEMGDHLWLARFLLARIAEEFGAKVSVEPKPIPGDWNGAGLHSNFSSKEMRVEGGMKHIEAAIKKLEGRHKEHIAVYGEGNEKRLTGRHETGSIDSFSYGVANRGASIRIPRECAQKGYGYFEDRRPASNADPYRITGILMETIYGSAE</sequence>
<comment type="subunit">
    <text evidence="2">Homooctamer.</text>
</comment>
<evidence type="ECO:0000256" key="8">
    <source>
        <dbReference type="ARBA" id="ARBA00049436"/>
    </source>
</evidence>
<keyword evidence="6 11" id="KW-0547">Nucleotide-binding</keyword>
<keyword evidence="5 11" id="KW-0436">Ligase</keyword>
<dbReference type="PROSITE" id="PS51987">
    <property type="entry name" value="GS_CATALYTIC"/>
    <property type="match status" value="1"/>
</dbReference>
<evidence type="ECO:0000259" key="12">
    <source>
        <dbReference type="PROSITE" id="PS51986"/>
    </source>
</evidence>
<feature type="domain" description="GS catalytic" evidence="13">
    <location>
        <begin position="229"/>
        <end position="476"/>
    </location>
</feature>
<organism evidence="14 15">
    <name type="scientific">Colletotrichum tamarilloi</name>
    <dbReference type="NCBI Taxonomy" id="1209934"/>
    <lineage>
        <taxon>Eukaryota</taxon>
        <taxon>Fungi</taxon>
        <taxon>Dikarya</taxon>
        <taxon>Ascomycota</taxon>
        <taxon>Pezizomycotina</taxon>
        <taxon>Sordariomycetes</taxon>
        <taxon>Hypocreomycetidae</taxon>
        <taxon>Glomerellales</taxon>
        <taxon>Glomerellaceae</taxon>
        <taxon>Colletotrichum</taxon>
        <taxon>Colletotrichum acutatum species complex</taxon>
    </lineage>
</organism>
<dbReference type="PANTHER" id="PTHR20852">
    <property type="entry name" value="GLUTAMINE SYNTHETASE"/>
    <property type="match status" value="1"/>
</dbReference>
<dbReference type="InterPro" id="IPR027303">
    <property type="entry name" value="Gln_synth_gly_rich_site"/>
</dbReference>
<dbReference type="EMBL" id="MLFU01000002">
    <property type="protein sequence ID" value="KAK1512107.1"/>
    <property type="molecule type" value="Genomic_DNA"/>
</dbReference>
<proteinExistence type="inferred from homology"/>
<reference evidence="14 15" key="1">
    <citation type="submission" date="2016-10" db="EMBL/GenBank/DDBJ databases">
        <title>The genome sequence of Colletotrichum fioriniae PJ7.</title>
        <authorList>
            <person name="Baroncelli R."/>
        </authorList>
    </citation>
    <scope>NUCLEOTIDE SEQUENCE [LARGE SCALE GENOMIC DNA]</scope>
    <source>
        <strain evidence="14 15">Tom-12</strain>
    </source>
</reference>
<dbReference type="InterPro" id="IPR008146">
    <property type="entry name" value="Gln_synth_cat_dom"/>
</dbReference>
<evidence type="ECO:0000256" key="5">
    <source>
        <dbReference type="ARBA" id="ARBA00022598"/>
    </source>
</evidence>
<dbReference type="InterPro" id="IPR036651">
    <property type="entry name" value="Gln_synt_N_sf"/>
</dbReference>